<proteinExistence type="predicted"/>
<evidence type="ECO:0000313" key="1">
    <source>
        <dbReference type="EMBL" id="CAH2406428.1"/>
    </source>
</evidence>
<dbReference type="EMBL" id="CAKXZS010000046">
    <property type="protein sequence ID" value="CAH2406428.1"/>
    <property type="molecule type" value="Genomic_DNA"/>
</dbReference>
<protein>
    <submittedName>
        <fullName evidence="1">Uncharacterized protein</fullName>
    </submittedName>
</protein>
<organism evidence="1 2">
    <name type="scientific">Mesorhizobium ventifaucium</name>
    <dbReference type="NCBI Taxonomy" id="666020"/>
    <lineage>
        <taxon>Bacteria</taxon>
        <taxon>Pseudomonadati</taxon>
        <taxon>Pseudomonadota</taxon>
        <taxon>Alphaproteobacteria</taxon>
        <taxon>Hyphomicrobiales</taxon>
        <taxon>Phyllobacteriaceae</taxon>
        <taxon>Mesorhizobium</taxon>
    </lineage>
</organism>
<accession>A0ABM9EB59</accession>
<sequence length="135" mass="14375">MPICVFGQADGARGSDTLQTRGDVDAVAHQVAVAFFDHVAQMYPNPKLDAAVLGHAGVALDHAILHFYGAAHGIYHTAEFNQRTIACALDHTTVVHGDGRVNQVATKCPQPGQSTIFIRARQPAVPDHISGKDRG</sequence>
<keyword evidence="2" id="KW-1185">Reference proteome</keyword>
<name>A0ABM9EB59_9HYPH</name>
<evidence type="ECO:0000313" key="2">
    <source>
        <dbReference type="Proteomes" id="UP001152604"/>
    </source>
</evidence>
<gene>
    <name evidence="1" type="ORF">MES4922_500013</name>
</gene>
<comment type="caution">
    <text evidence="1">The sequence shown here is derived from an EMBL/GenBank/DDBJ whole genome shotgun (WGS) entry which is preliminary data.</text>
</comment>
<dbReference type="Proteomes" id="UP001152604">
    <property type="component" value="Unassembled WGS sequence"/>
</dbReference>
<reference evidence="1" key="1">
    <citation type="submission" date="2022-03" db="EMBL/GenBank/DDBJ databases">
        <authorList>
            <person name="Brunel B."/>
        </authorList>
    </citation>
    <scope>NUCLEOTIDE SEQUENCE</scope>
    <source>
        <strain evidence="1">STM4922sample</strain>
    </source>
</reference>